<dbReference type="AlphaFoldDB" id="A0A9R0K563"/>
<sequence length="537" mass="59930">MGQSSSTETVELKEERELESLAASSGALPFLQNSFSILADPQSHSIPLPSLQQCFSLKYTSINCEKANLPYCFQGFLDHMAASITDTLFVPQKGGITWVEFLRGYVKCCGRISASSLLNIMLRVFALSADRAGCPMNINFDSDEVDSKTCGSISPLELEMIIWVCWIMSWNTRSSKCAMESEHVSVPDLNHLILSAVVSCMDNGSDFDLWNADVSNIEAELTAGKIHMWAIRTVPSLAECFSNFITSRLKAAPIKQPTETDTPGTRAIEKSSAESSEVHILTRGRAWAMALSQRSNISEELLRISFPSNIDVIEDSLLYRSYFHGKGLNRLWSNVEGYHGPLLLLISAFSGESSEISRKWIIGALTQQGFENRDAFYGNGGSLCSIFPVFHVFSASGTEKNYLYSHLHSTLKAYDPHPKPVGIAFGGTSGHERIFIDDDFAKVTVRHHAVDKTYQHGSLFPNQGYLPTEASVLDVEVWGLGGKTAKEIQISYQKRENLFTEQRRTIDLKTFTNWEDSPEKMMMDMMSNPNTVRREDR</sequence>
<feature type="domain" description="TLDc" evidence="1">
    <location>
        <begin position="288"/>
        <end position="481"/>
    </location>
</feature>
<reference evidence="2" key="1">
    <citation type="journal article" date="2021" name="Nat. Commun.">
        <title>Genomic analyses provide insights into spinach domestication and the genetic basis of agronomic traits.</title>
        <authorList>
            <person name="Cai X."/>
            <person name="Sun X."/>
            <person name="Xu C."/>
            <person name="Sun H."/>
            <person name="Wang X."/>
            <person name="Ge C."/>
            <person name="Zhang Z."/>
            <person name="Wang Q."/>
            <person name="Fei Z."/>
            <person name="Jiao C."/>
            <person name="Wang Q."/>
        </authorList>
    </citation>
    <scope>NUCLEOTIDE SEQUENCE [LARGE SCALE GENOMIC DNA]</scope>
    <source>
        <strain evidence="2">cv. Varoflay</strain>
    </source>
</reference>
<accession>A0A9R0K563</accession>
<keyword evidence="2" id="KW-1185">Reference proteome</keyword>
<dbReference type="OrthoDB" id="289228at2759"/>
<evidence type="ECO:0000313" key="3">
    <source>
        <dbReference type="RefSeq" id="XP_021858879.1"/>
    </source>
</evidence>
<organism evidence="2 3">
    <name type="scientific">Spinacia oleracea</name>
    <name type="common">Spinach</name>
    <dbReference type="NCBI Taxonomy" id="3562"/>
    <lineage>
        <taxon>Eukaryota</taxon>
        <taxon>Viridiplantae</taxon>
        <taxon>Streptophyta</taxon>
        <taxon>Embryophyta</taxon>
        <taxon>Tracheophyta</taxon>
        <taxon>Spermatophyta</taxon>
        <taxon>Magnoliopsida</taxon>
        <taxon>eudicotyledons</taxon>
        <taxon>Gunneridae</taxon>
        <taxon>Pentapetalae</taxon>
        <taxon>Caryophyllales</taxon>
        <taxon>Chenopodiaceae</taxon>
        <taxon>Chenopodioideae</taxon>
        <taxon>Anserineae</taxon>
        <taxon>Spinacia</taxon>
    </lineage>
</organism>
<name>A0A9R0K563_SPIOL</name>
<reference evidence="3" key="2">
    <citation type="submission" date="2025-08" db="UniProtKB">
        <authorList>
            <consortium name="RefSeq"/>
        </authorList>
    </citation>
    <scope>IDENTIFICATION</scope>
    <source>
        <tissue evidence="3">Leaf</tissue>
    </source>
</reference>
<gene>
    <name evidence="3" type="primary">LOC110798058</name>
</gene>
<dbReference type="Pfam" id="PF07534">
    <property type="entry name" value="TLD"/>
    <property type="match status" value="1"/>
</dbReference>
<proteinExistence type="predicted"/>
<dbReference type="SMART" id="SM00584">
    <property type="entry name" value="TLDc"/>
    <property type="match status" value="1"/>
</dbReference>
<dbReference type="PANTHER" id="PTHR23354">
    <property type="entry name" value="NUCLEOLAR PROTEIN 7/ESTROGEN RECEPTOR COACTIVATOR-RELATED"/>
    <property type="match status" value="1"/>
</dbReference>
<evidence type="ECO:0000259" key="1">
    <source>
        <dbReference type="PROSITE" id="PS51886"/>
    </source>
</evidence>
<dbReference type="Proteomes" id="UP000813463">
    <property type="component" value="Chromosome 6"/>
</dbReference>
<protein>
    <submittedName>
        <fullName evidence="3">Uncharacterized protein isoform X1</fullName>
    </submittedName>
</protein>
<evidence type="ECO:0000313" key="2">
    <source>
        <dbReference type="Proteomes" id="UP000813463"/>
    </source>
</evidence>
<dbReference type="RefSeq" id="XP_021858879.1">
    <property type="nucleotide sequence ID" value="XM_022003187.2"/>
</dbReference>
<dbReference type="PANTHER" id="PTHR23354:SF104">
    <property type="entry name" value="TLD-DOMAIN CONTAINING NUCLEOLAR PROTEIN"/>
    <property type="match status" value="1"/>
</dbReference>
<dbReference type="PROSITE" id="PS51886">
    <property type="entry name" value="TLDC"/>
    <property type="match status" value="1"/>
</dbReference>
<dbReference type="InterPro" id="IPR006571">
    <property type="entry name" value="TLDc_dom"/>
</dbReference>
<dbReference type="GeneID" id="110798058"/>
<dbReference type="KEGG" id="soe:110798058"/>